<protein>
    <submittedName>
        <fullName evidence="1">Uncharacterized protein</fullName>
    </submittedName>
</protein>
<reference evidence="1" key="1">
    <citation type="submission" date="2020-09" db="EMBL/GenBank/DDBJ databases">
        <title>A novel bacterium of genus Hazenella, isolated from South China Sea.</title>
        <authorList>
            <person name="Huang H."/>
            <person name="Mo K."/>
            <person name="Hu Y."/>
        </authorList>
    </citation>
    <scope>NUCLEOTIDE SEQUENCE</scope>
    <source>
        <strain evidence="1">IB182357</strain>
    </source>
</reference>
<dbReference type="Proteomes" id="UP000661691">
    <property type="component" value="Unassembled WGS sequence"/>
</dbReference>
<sequence>MSWEKAKNLIQQGSIPIGTVDRKGNQLRQFDMVIVDINSRKVNLEILYQPEIDEFVAADRHGIWVYYNDLSRAVLKVEHKNGLRPKQSDIGELIEGYSHGN</sequence>
<organism evidence="1 2">
    <name type="scientific">Polycladospora coralii</name>
    <dbReference type="NCBI Taxonomy" id="2771432"/>
    <lineage>
        <taxon>Bacteria</taxon>
        <taxon>Bacillati</taxon>
        <taxon>Bacillota</taxon>
        <taxon>Bacilli</taxon>
        <taxon>Bacillales</taxon>
        <taxon>Thermoactinomycetaceae</taxon>
        <taxon>Polycladospora</taxon>
    </lineage>
</organism>
<dbReference type="AlphaFoldDB" id="A0A926RYS5"/>
<keyword evidence="2" id="KW-1185">Reference proteome</keyword>
<dbReference type="EMBL" id="JACXAH010000037">
    <property type="protein sequence ID" value="MBD1373771.1"/>
    <property type="molecule type" value="Genomic_DNA"/>
</dbReference>
<gene>
    <name evidence="1" type="ORF">IC620_15605</name>
</gene>
<comment type="caution">
    <text evidence="1">The sequence shown here is derived from an EMBL/GenBank/DDBJ whole genome shotgun (WGS) entry which is preliminary data.</text>
</comment>
<evidence type="ECO:0000313" key="2">
    <source>
        <dbReference type="Proteomes" id="UP000661691"/>
    </source>
</evidence>
<dbReference type="RefSeq" id="WP_191142766.1">
    <property type="nucleotide sequence ID" value="NZ_JACXAH010000037.1"/>
</dbReference>
<accession>A0A926RYS5</accession>
<evidence type="ECO:0000313" key="1">
    <source>
        <dbReference type="EMBL" id="MBD1373771.1"/>
    </source>
</evidence>
<proteinExistence type="predicted"/>
<name>A0A926RYS5_9BACL</name>